<dbReference type="EMBL" id="QWDD01000001">
    <property type="protein sequence ID" value="RNJ49359.1"/>
    <property type="molecule type" value="Genomic_DNA"/>
</dbReference>
<gene>
    <name evidence="3" type="ORF">D1O30_06865</name>
</gene>
<dbReference type="InterPro" id="IPR010090">
    <property type="entry name" value="Phage_tape_meas"/>
</dbReference>
<reference evidence="3 4" key="1">
    <citation type="submission" date="2018-08" db="EMBL/GenBank/DDBJ databases">
        <title>Genome sequence of Methylocystis hirsuta CSC1, a methanotroph able to accumulate PHAs.</title>
        <authorList>
            <person name="Bordel S."/>
            <person name="Rodriguez E."/>
            <person name="Gancedo J."/>
            <person name="Munoz R."/>
        </authorList>
    </citation>
    <scope>NUCLEOTIDE SEQUENCE [LARGE SCALE GENOMIC DNA]</scope>
    <source>
        <strain evidence="3 4">CSC1</strain>
    </source>
</reference>
<name>A0A3M9XM53_9HYPH</name>
<proteinExistence type="predicted"/>
<protein>
    <submittedName>
        <fullName evidence="3">Phage tail tape measure protein</fullName>
    </submittedName>
</protein>
<dbReference type="AlphaFoldDB" id="A0A3M9XM53"/>
<feature type="domain" description="Phage tail tape measure protein" evidence="2">
    <location>
        <begin position="111"/>
        <end position="285"/>
    </location>
</feature>
<dbReference type="Pfam" id="PF10145">
    <property type="entry name" value="PhageMin_Tail"/>
    <property type="match status" value="1"/>
</dbReference>
<dbReference type="Proteomes" id="UP000268623">
    <property type="component" value="Unassembled WGS sequence"/>
</dbReference>
<evidence type="ECO:0000313" key="3">
    <source>
        <dbReference type="EMBL" id="RNJ49359.1"/>
    </source>
</evidence>
<evidence type="ECO:0000313" key="4">
    <source>
        <dbReference type="Proteomes" id="UP000268623"/>
    </source>
</evidence>
<accession>A0A3M9XM53</accession>
<dbReference type="NCBIfam" id="TIGR01760">
    <property type="entry name" value="tape_meas_TP901"/>
    <property type="match status" value="1"/>
</dbReference>
<feature type="region of interest" description="Disordered" evidence="1">
    <location>
        <begin position="756"/>
        <end position="778"/>
    </location>
</feature>
<organism evidence="3 4">
    <name type="scientific">Methylocystis hirsuta</name>
    <dbReference type="NCBI Taxonomy" id="369798"/>
    <lineage>
        <taxon>Bacteria</taxon>
        <taxon>Pseudomonadati</taxon>
        <taxon>Pseudomonadota</taxon>
        <taxon>Alphaproteobacteria</taxon>
        <taxon>Hyphomicrobiales</taxon>
        <taxon>Methylocystaceae</taxon>
        <taxon>Methylocystis</taxon>
    </lineage>
</organism>
<dbReference type="RefSeq" id="WP_123175325.1">
    <property type="nucleotide sequence ID" value="NZ_QWDD01000001.1"/>
</dbReference>
<evidence type="ECO:0000256" key="1">
    <source>
        <dbReference type="SAM" id="MobiDB-lite"/>
    </source>
</evidence>
<evidence type="ECO:0000259" key="2">
    <source>
        <dbReference type="Pfam" id="PF10145"/>
    </source>
</evidence>
<comment type="caution">
    <text evidence="3">The sequence shown here is derived from an EMBL/GenBank/DDBJ whole genome shotgun (WGS) entry which is preliminary data.</text>
</comment>
<sequence>MRTFETAAVISLIDHLSGPLQQLANKVAVQQNRMASMGKSMVHAGQHMTWAVTLPLTLGLERLAHASKEFSEQENTFRGVIENRARIMGLGKEATESYLRQQEQVAKGAEALGYNESRGMLDALEYRKAIVQGVKANMDAEQAAASATASFHLALAGRIDQHEANERLINVAQAFGLITKNVDGSNKSFKEMLPQFQRYSDLLAVMSSNSNMTVDQAADALKLSAPLAHMTHTNAALIAAMHEAQAEMGIKGSEAGVNVRSWMLSLVAPKSTAVPAMLQHGVDLNKYFGYEGLSPEGYVGFMRGKGIDIAKSYAAKMFAAAHDDEGSLDITKLVQASVGHLRRTGKKGSTVNPDLAEKYSQQYFNSHMASSNIMGVLLALREAHLPPGAMASMMEKRQIPRSWAYLMKPTAEEAAAGKQDVFAQAMRRAFGEMWEQVIRTAASMSSPELRDEYLQKMEKFHGTAMKMSGEHGSGMEGAFIRLSAAFTHLKAALHDSGAMKFIEDGINKVADLFDRMAGWDAASLGSLVKGMATLAAVGPALIAIGLAMQAIGAIGAGPAIAVAAIVTALMNIPGVAEAAKGAVQWLVGEAIPGIAGALQAVANGVKAFIDTLKTIFNDHMKLFSSWMDGAGGALGSGVDKAKELWNDGIKKGAEWFRFKDETPLKAPSQQQGDIFRPASQNVETGMAFKSALDNVASAVRQPVEVGVEGNVRGAVDIHQSIRLDPSPLFLAKMSEAQNAVARVEGSIVKLGRTMSGGGNAPARSGGSVLAPAPAPLKL</sequence>
<keyword evidence="4" id="KW-1185">Reference proteome</keyword>
<dbReference type="OrthoDB" id="38641at2"/>